<sequence length="257" mass="27274">MAAVDLGSTYTTEWKTRPETATLTAEVTRPDGTTGTATVDQAAGTAQIPATMAGRWRIVWSTDTGLVYTDIFDVWPTDPRFIISIDDALAGLNAGRASDQYIDDLRLYIAAATPVIEDITGPILLSTVTVTAAGGGSSVLLDWTARTVTQVSVDGVPVADWYVEHGILYAGTRQQLGTFPVGTLVATVQLGADSVPPNVRLAARELVRHWVQLGKQYAGGSGVRSDPTDEVFTPSGFAVPRRVVELCAPHEQIGGFA</sequence>
<dbReference type="Proteomes" id="UP001486888">
    <property type="component" value="Chromosome"/>
</dbReference>
<gene>
    <name evidence="1" type="ORF">QMQ05_05755</name>
</gene>
<dbReference type="EMBL" id="CP125942">
    <property type="protein sequence ID" value="XAO47027.1"/>
    <property type="molecule type" value="Genomic_DNA"/>
</dbReference>
<dbReference type="KEGG" id="gey:QMQ05_05755"/>
<keyword evidence="2" id="KW-1185">Reference proteome</keyword>
<organism evidence="1 2">
    <name type="scientific">Glutamicibacter ectropisis</name>
    <dbReference type="NCBI Taxonomy" id="3046593"/>
    <lineage>
        <taxon>Bacteria</taxon>
        <taxon>Bacillati</taxon>
        <taxon>Actinomycetota</taxon>
        <taxon>Actinomycetes</taxon>
        <taxon>Micrococcales</taxon>
        <taxon>Micrococcaceae</taxon>
        <taxon>Glutamicibacter</taxon>
    </lineage>
</organism>
<accession>A0AAU6WGL0</accession>
<evidence type="ECO:0000313" key="2">
    <source>
        <dbReference type="Proteomes" id="UP001486888"/>
    </source>
</evidence>
<evidence type="ECO:0008006" key="3">
    <source>
        <dbReference type="Google" id="ProtNLM"/>
    </source>
</evidence>
<protein>
    <recommendedName>
        <fullName evidence="3">Head-to-tail adaptor</fullName>
    </recommendedName>
</protein>
<name>A0AAU6WGL0_9MICC</name>
<dbReference type="AlphaFoldDB" id="A0AAU6WGL0"/>
<reference evidence="1 2" key="1">
    <citation type="submission" date="2023-05" db="EMBL/GenBank/DDBJ databases">
        <title>Glutamicibacter sp. B1, complete genome.</title>
        <authorList>
            <person name="Long Y.H."/>
            <person name="Fang T."/>
            <person name="Li X.Y."/>
        </authorList>
    </citation>
    <scope>NUCLEOTIDE SEQUENCE [LARGE SCALE GENOMIC DNA]</scope>
    <source>
        <strain evidence="1 2">B1</strain>
    </source>
</reference>
<proteinExistence type="predicted"/>
<evidence type="ECO:0000313" key="1">
    <source>
        <dbReference type="EMBL" id="XAO47027.1"/>
    </source>
</evidence>
<dbReference type="RefSeq" id="WP_345473745.1">
    <property type="nucleotide sequence ID" value="NZ_CP125942.1"/>
</dbReference>